<evidence type="ECO:0000313" key="2">
    <source>
        <dbReference type="EMBL" id="JAD67332.1"/>
    </source>
</evidence>
<proteinExistence type="predicted"/>
<keyword evidence="1" id="KW-0472">Membrane</keyword>
<keyword evidence="1" id="KW-0812">Transmembrane</keyword>
<feature type="transmembrane region" description="Helical" evidence="1">
    <location>
        <begin position="14"/>
        <end position="34"/>
    </location>
</feature>
<dbReference type="EMBL" id="GBRH01230563">
    <property type="protein sequence ID" value="JAD67332.1"/>
    <property type="molecule type" value="Transcribed_RNA"/>
</dbReference>
<protein>
    <submittedName>
        <fullName evidence="2">Uncharacterized protein</fullName>
    </submittedName>
</protein>
<organism evidence="2">
    <name type="scientific">Arundo donax</name>
    <name type="common">Giant reed</name>
    <name type="synonym">Donax arundinaceus</name>
    <dbReference type="NCBI Taxonomy" id="35708"/>
    <lineage>
        <taxon>Eukaryota</taxon>
        <taxon>Viridiplantae</taxon>
        <taxon>Streptophyta</taxon>
        <taxon>Embryophyta</taxon>
        <taxon>Tracheophyta</taxon>
        <taxon>Spermatophyta</taxon>
        <taxon>Magnoliopsida</taxon>
        <taxon>Liliopsida</taxon>
        <taxon>Poales</taxon>
        <taxon>Poaceae</taxon>
        <taxon>PACMAD clade</taxon>
        <taxon>Arundinoideae</taxon>
        <taxon>Arundineae</taxon>
        <taxon>Arundo</taxon>
    </lineage>
</organism>
<name>A0A0A9C729_ARUDO</name>
<keyword evidence="1" id="KW-1133">Transmembrane helix</keyword>
<dbReference type="AlphaFoldDB" id="A0A0A9C729"/>
<accession>A0A0A9C729</accession>
<evidence type="ECO:0000256" key="1">
    <source>
        <dbReference type="SAM" id="Phobius"/>
    </source>
</evidence>
<reference evidence="2" key="1">
    <citation type="submission" date="2014-09" db="EMBL/GenBank/DDBJ databases">
        <authorList>
            <person name="Magalhaes I.L.F."/>
            <person name="Oliveira U."/>
            <person name="Santos F.R."/>
            <person name="Vidigal T.H.D.A."/>
            <person name="Brescovit A.D."/>
            <person name="Santos A.J."/>
        </authorList>
    </citation>
    <scope>NUCLEOTIDE SEQUENCE</scope>
    <source>
        <tissue evidence="2">Shoot tissue taken approximately 20 cm above the soil surface</tissue>
    </source>
</reference>
<reference evidence="2" key="2">
    <citation type="journal article" date="2015" name="Data Brief">
        <title>Shoot transcriptome of the giant reed, Arundo donax.</title>
        <authorList>
            <person name="Barrero R.A."/>
            <person name="Guerrero F.D."/>
            <person name="Moolhuijzen P."/>
            <person name="Goolsby J.A."/>
            <person name="Tidwell J."/>
            <person name="Bellgard S.E."/>
            <person name="Bellgard M.I."/>
        </authorList>
    </citation>
    <scope>NUCLEOTIDE SEQUENCE</scope>
    <source>
        <tissue evidence="2">Shoot tissue taken approximately 20 cm above the soil surface</tissue>
    </source>
</reference>
<sequence>MISLFVRFATKKDIRLLIVGIVMMKIMCLIKDLLMLLHRHILWIQTGMQIQGLQITSLGSWRN</sequence>